<evidence type="ECO:0000313" key="2">
    <source>
        <dbReference type="Proteomes" id="UP000076154"/>
    </source>
</evidence>
<proteinExistence type="predicted"/>
<dbReference type="AlphaFoldDB" id="A0A369JIT0"/>
<accession>A0A369JIT0</accession>
<reference evidence="1" key="1">
    <citation type="submission" date="2018-04" db="EMBL/GenBank/DDBJ databases">
        <title>Whole genome sequencing of Hypsizygus marmoreus.</title>
        <authorList>
            <person name="Choi I.-G."/>
            <person name="Min B."/>
            <person name="Kim J.-G."/>
            <person name="Kim S."/>
            <person name="Oh Y.-L."/>
            <person name="Kong W.-S."/>
            <person name="Park H."/>
            <person name="Jeong J."/>
            <person name="Song E.-S."/>
        </authorList>
    </citation>
    <scope>NUCLEOTIDE SEQUENCE [LARGE SCALE GENOMIC DNA]</scope>
    <source>
        <strain evidence="1">51987-8</strain>
    </source>
</reference>
<dbReference type="EMBL" id="LUEZ02000080">
    <property type="protein sequence ID" value="RDB19314.1"/>
    <property type="molecule type" value="Genomic_DNA"/>
</dbReference>
<organism evidence="1 2">
    <name type="scientific">Hypsizygus marmoreus</name>
    <name type="common">White beech mushroom</name>
    <name type="synonym">Agaricus marmoreus</name>
    <dbReference type="NCBI Taxonomy" id="39966"/>
    <lineage>
        <taxon>Eukaryota</taxon>
        <taxon>Fungi</taxon>
        <taxon>Dikarya</taxon>
        <taxon>Basidiomycota</taxon>
        <taxon>Agaricomycotina</taxon>
        <taxon>Agaricomycetes</taxon>
        <taxon>Agaricomycetidae</taxon>
        <taxon>Agaricales</taxon>
        <taxon>Tricholomatineae</taxon>
        <taxon>Lyophyllaceae</taxon>
        <taxon>Hypsizygus</taxon>
    </lineage>
</organism>
<comment type="caution">
    <text evidence="1">The sequence shown here is derived from an EMBL/GenBank/DDBJ whole genome shotgun (WGS) entry which is preliminary data.</text>
</comment>
<name>A0A369JIT0_HYPMA</name>
<gene>
    <name evidence="1" type="ORF">Hypma_013630</name>
</gene>
<sequence>MASSDSPSQSIRSPVRALSSTKERKLVDYLEEHFLQLTRGFKKRSEPTTHLPNLTAYLTAARPLLSLILQIPPIDPSTSLRTALLLRLTGDTLSAIPGYPVSPETLAEALSWLDDLDCAWECVLRAQVWDAEEGEARDLVVDVRGNDVNVKTSPVTPTERARLRSLIVGAGEALEDWLEKARGDEEEDVESMLERMGLQGEFDALFRRSLDCLGGLGEMMIDINPV</sequence>
<keyword evidence="2" id="KW-1185">Reference proteome</keyword>
<dbReference type="Proteomes" id="UP000076154">
    <property type="component" value="Unassembled WGS sequence"/>
</dbReference>
<evidence type="ECO:0000313" key="1">
    <source>
        <dbReference type="EMBL" id="RDB19314.1"/>
    </source>
</evidence>
<dbReference type="InParanoid" id="A0A369JIT0"/>
<dbReference type="OrthoDB" id="2574879at2759"/>
<protein>
    <submittedName>
        <fullName evidence="1">Uncharacterized protein</fullName>
    </submittedName>
</protein>